<keyword evidence="6" id="KW-0472">Membrane</keyword>
<dbReference type="OrthoDB" id="9811889at2"/>
<evidence type="ECO:0000256" key="2">
    <source>
        <dbReference type="ARBA" id="ARBA00012438"/>
    </source>
</evidence>
<reference evidence="10 11" key="1">
    <citation type="submission" date="2016-10" db="EMBL/GenBank/DDBJ databases">
        <authorList>
            <person name="de Groot N.N."/>
        </authorList>
    </citation>
    <scope>NUCLEOTIDE SEQUENCE [LARGE SCALE GENOMIC DNA]</scope>
    <source>
        <strain evidence="10 11">DSM 19938</strain>
    </source>
</reference>
<evidence type="ECO:0000256" key="5">
    <source>
        <dbReference type="PROSITE-ProRule" id="PRU00169"/>
    </source>
</evidence>
<evidence type="ECO:0000256" key="3">
    <source>
        <dbReference type="ARBA" id="ARBA00022553"/>
    </source>
</evidence>
<keyword evidence="6" id="KW-0812">Transmembrane</keyword>
<evidence type="ECO:0000313" key="10">
    <source>
        <dbReference type="EMBL" id="SEI52194.1"/>
    </source>
</evidence>
<keyword evidence="4" id="KW-0902">Two-component regulatory system</keyword>
<dbReference type="Gene3D" id="3.30.565.10">
    <property type="entry name" value="Histidine kinase-like ATPase, C-terminal domain"/>
    <property type="match status" value="1"/>
</dbReference>
<feature type="signal peptide" evidence="7">
    <location>
        <begin position="1"/>
        <end position="27"/>
    </location>
</feature>
<dbReference type="Gene3D" id="1.10.287.130">
    <property type="match status" value="1"/>
</dbReference>
<dbReference type="SUPFAM" id="SSF55874">
    <property type="entry name" value="ATPase domain of HSP90 chaperone/DNA topoisomerase II/histidine kinase"/>
    <property type="match status" value="1"/>
</dbReference>
<dbReference type="SMART" id="SM00387">
    <property type="entry name" value="HATPase_c"/>
    <property type="match status" value="1"/>
</dbReference>
<dbReference type="Gene3D" id="3.40.50.2300">
    <property type="match status" value="1"/>
</dbReference>
<accession>A0A1H6RFW1</accession>
<dbReference type="EMBL" id="FNXY01000002">
    <property type="protein sequence ID" value="SEI52194.1"/>
    <property type="molecule type" value="Genomic_DNA"/>
</dbReference>
<evidence type="ECO:0000259" key="8">
    <source>
        <dbReference type="PROSITE" id="PS50109"/>
    </source>
</evidence>
<evidence type="ECO:0000256" key="1">
    <source>
        <dbReference type="ARBA" id="ARBA00000085"/>
    </source>
</evidence>
<feature type="domain" description="Response regulatory" evidence="9">
    <location>
        <begin position="673"/>
        <end position="787"/>
    </location>
</feature>
<gene>
    <name evidence="10" type="ORF">SAMN04487995_1117</name>
</gene>
<feature type="modified residue" description="4-aspartylphosphate" evidence="5">
    <location>
        <position position="722"/>
    </location>
</feature>
<name>A0A1H6RFW1_9BACT</name>
<feature type="transmembrane region" description="Helical" evidence="6">
    <location>
        <begin position="324"/>
        <end position="343"/>
    </location>
</feature>
<dbReference type="InterPro" id="IPR036097">
    <property type="entry name" value="HisK_dim/P_sf"/>
</dbReference>
<feature type="transmembrane region" description="Helical" evidence="6">
    <location>
        <begin position="202"/>
        <end position="225"/>
    </location>
</feature>
<dbReference type="Pfam" id="PF00072">
    <property type="entry name" value="Response_reg"/>
    <property type="match status" value="1"/>
</dbReference>
<dbReference type="InterPro" id="IPR011623">
    <property type="entry name" value="7TMR_DISM_rcpt_extracell_dom1"/>
</dbReference>
<dbReference type="Pfam" id="PF00512">
    <property type="entry name" value="HisKA"/>
    <property type="match status" value="1"/>
</dbReference>
<feature type="transmembrane region" description="Helical" evidence="6">
    <location>
        <begin position="265"/>
        <end position="285"/>
    </location>
</feature>
<proteinExistence type="predicted"/>
<dbReference type="CDD" id="cd16922">
    <property type="entry name" value="HATPase_EvgS-ArcB-TorS-like"/>
    <property type="match status" value="1"/>
</dbReference>
<evidence type="ECO:0000313" key="11">
    <source>
        <dbReference type="Proteomes" id="UP000199532"/>
    </source>
</evidence>
<keyword evidence="10" id="KW-0808">Transferase</keyword>
<evidence type="ECO:0000256" key="6">
    <source>
        <dbReference type="SAM" id="Phobius"/>
    </source>
</evidence>
<sequence length="790" mass="88952">MTRHCVSYLTLILLVLNVALFARPCIAANPIPTPVAKAGVLDLRNIDLENFTIPIDGQWKLYWKQLKKPGSQETYHEISKFPQLWSNTLWKGKFLPPQGFATYELMILLPREKQQLAFNIRDMYSAYTLYVNGKLIASNGIPGVSKETTVPYWSTQVKPFPSADTLHLALQIANFHHSKGGNAKSIEIGSFSSLQADSNLDYAFDFLLTGCMVMGGLYFLGLYLLGRQDKATLYFALFCFFYSYRIIGAGDYAIHSIFPSLDWHLAIHCEYISLFLAVAMFALYTRNLYWDDTPHRIIFVMTGICFALAVITLISPPILFSKLINPFIGLLVFYILFATWIYIKAYRNKRIGATYALISTGAIFIIFIALILAYYDVTYPEKLALFIGYLGFFFCQSLILSFRFAYTLKKAKADAEMGLKVKSEFLSTMSHEIKTPLNAVVGMTHLMIREAPRPDQKQHLDVLLFSANNLLTIVNDILDLNTIEEGKIQFIEAPFNIAEIASNIISAYKMSATDTGIDLMLKLDNELPAKISGDAKRISQITGNLVQNAIKFTSKGWVRLEVSILNKHEKEITLKISVQDTGIGIAKEKQKLIFDQFTQIESSTTRGFGGTGLGLAISKRLLELQGSELQLKSEEGKGSDFYFVQTFPILEEDKKQQQTSTENINEKPLKGVRVLIVEDNRMNVLVVQSFLRRWGAESDVSVNGQEALDHFDVTRHQIVLMDLHMPVLDGYQATKQLRERGETVPIIALTASLAPDVKQDMFSIGMTDIVSKPFNPDQLLSKILDQTVKS</sequence>
<evidence type="ECO:0000259" key="9">
    <source>
        <dbReference type="PROSITE" id="PS50110"/>
    </source>
</evidence>
<dbReference type="CDD" id="cd17546">
    <property type="entry name" value="REC_hyHK_CKI1_RcsC-like"/>
    <property type="match status" value="1"/>
</dbReference>
<dbReference type="SUPFAM" id="SSF52172">
    <property type="entry name" value="CheY-like"/>
    <property type="match status" value="1"/>
</dbReference>
<dbReference type="SMART" id="SM00388">
    <property type="entry name" value="HisKA"/>
    <property type="match status" value="1"/>
</dbReference>
<feature type="chain" id="PRO_5011748705" description="histidine kinase" evidence="7">
    <location>
        <begin position="28"/>
        <end position="790"/>
    </location>
</feature>
<dbReference type="SMART" id="SM00448">
    <property type="entry name" value="REC"/>
    <property type="match status" value="1"/>
</dbReference>
<dbReference type="GO" id="GO:0000155">
    <property type="term" value="F:phosphorelay sensor kinase activity"/>
    <property type="evidence" value="ECO:0007669"/>
    <property type="project" value="InterPro"/>
</dbReference>
<dbReference type="SUPFAM" id="SSF47384">
    <property type="entry name" value="Homodimeric domain of signal transducing histidine kinase"/>
    <property type="match status" value="1"/>
</dbReference>
<dbReference type="Proteomes" id="UP000199532">
    <property type="component" value="Unassembled WGS sequence"/>
</dbReference>
<feature type="transmembrane region" description="Helical" evidence="6">
    <location>
        <begin position="383"/>
        <end position="402"/>
    </location>
</feature>
<dbReference type="PANTHER" id="PTHR45339">
    <property type="entry name" value="HYBRID SIGNAL TRANSDUCTION HISTIDINE KINASE J"/>
    <property type="match status" value="1"/>
</dbReference>
<dbReference type="InterPro" id="IPR008979">
    <property type="entry name" value="Galactose-bd-like_sf"/>
</dbReference>
<dbReference type="PROSITE" id="PS50110">
    <property type="entry name" value="RESPONSE_REGULATORY"/>
    <property type="match status" value="1"/>
</dbReference>
<feature type="transmembrane region" description="Helical" evidence="6">
    <location>
        <begin position="355"/>
        <end position="377"/>
    </location>
</feature>
<evidence type="ECO:0000256" key="7">
    <source>
        <dbReference type="SAM" id="SignalP"/>
    </source>
</evidence>
<dbReference type="SUPFAM" id="SSF49785">
    <property type="entry name" value="Galactose-binding domain-like"/>
    <property type="match status" value="1"/>
</dbReference>
<dbReference type="Pfam" id="PF02518">
    <property type="entry name" value="HATPase_c"/>
    <property type="match status" value="1"/>
</dbReference>
<dbReference type="Pfam" id="PF07695">
    <property type="entry name" value="7TMR-DISM_7TM"/>
    <property type="match status" value="1"/>
</dbReference>
<dbReference type="PROSITE" id="PS50109">
    <property type="entry name" value="HIS_KIN"/>
    <property type="match status" value="1"/>
</dbReference>
<feature type="domain" description="Histidine kinase" evidence="8">
    <location>
        <begin position="428"/>
        <end position="649"/>
    </location>
</feature>
<dbReference type="InterPro" id="IPR003661">
    <property type="entry name" value="HisK_dim/P_dom"/>
</dbReference>
<dbReference type="InterPro" id="IPR011006">
    <property type="entry name" value="CheY-like_superfamily"/>
</dbReference>
<feature type="transmembrane region" description="Helical" evidence="6">
    <location>
        <begin position="232"/>
        <end position="253"/>
    </location>
</feature>
<dbReference type="CDD" id="cd00082">
    <property type="entry name" value="HisKA"/>
    <property type="match status" value="1"/>
</dbReference>
<organism evidence="10 11">
    <name type="scientific">Dyadobacter koreensis</name>
    <dbReference type="NCBI Taxonomy" id="408657"/>
    <lineage>
        <taxon>Bacteria</taxon>
        <taxon>Pseudomonadati</taxon>
        <taxon>Bacteroidota</taxon>
        <taxon>Cytophagia</taxon>
        <taxon>Cytophagales</taxon>
        <taxon>Spirosomataceae</taxon>
        <taxon>Dyadobacter</taxon>
    </lineage>
</organism>
<dbReference type="InterPro" id="IPR004358">
    <property type="entry name" value="Sig_transdc_His_kin-like_C"/>
</dbReference>
<dbReference type="EC" id="2.7.13.3" evidence="2"/>
<evidence type="ECO:0000256" key="4">
    <source>
        <dbReference type="ARBA" id="ARBA00023012"/>
    </source>
</evidence>
<keyword evidence="6" id="KW-1133">Transmembrane helix</keyword>
<dbReference type="PANTHER" id="PTHR45339:SF1">
    <property type="entry name" value="HYBRID SIGNAL TRANSDUCTION HISTIDINE KINASE J"/>
    <property type="match status" value="1"/>
</dbReference>
<dbReference type="RefSeq" id="WP_090333129.1">
    <property type="nucleotide sequence ID" value="NZ_FNXY01000002.1"/>
</dbReference>
<dbReference type="AlphaFoldDB" id="A0A1H6RFW1"/>
<keyword evidence="11" id="KW-1185">Reference proteome</keyword>
<keyword evidence="7" id="KW-0732">Signal</keyword>
<dbReference type="InterPro" id="IPR005467">
    <property type="entry name" value="His_kinase_dom"/>
</dbReference>
<comment type="catalytic activity">
    <reaction evidence="1">
        <text>ATP + protein L-histidine = ADP + protein N-phospho-L-histidine.</text>
        <dbReference type="EC" id="2.7.13.3"/>
    </reaction>
</comment>
<keyword evidence="3 5" id="KW-0597">Phosphoprotein</keyword>
<dbReference type="InterPro" id="IPR003594">
    <property type="entry name" value="HATPase_dom"/>
</dbReference>
<dbReference type="FunFam" id="3.30.565.10:FF:000010">
    <property type="entry name" value="Sensor histidine kinase RcsC"/>
    <property type="match status" value="1"/>
</dbReference>
<protein>
    <recommendedName>
        <fullName evidence="2">histidine kinase</fullName>
        <ecNumber evidence="2">2.7.13.3</ecNumber>
    </recommendedName>
</protein>
<dbReference type="InterPro" id="IPR036890">
    <property type="entry name" value="HATPase_C_sf"/>
</dbReference>
<feature type="transmembrane region" description="Helical" evidence="6">
    <location>
        <begin position="297"/>
        <end position="318"/>
    </location>
</feature>
<dbReference type="PRINTS" id="PR00344">
    <property type="entry name" value="BCTRLSENSOR"/>
</dbReference>
<dbReference type="InterPro" id="IPR001789">
    <property type="entry name" value="Sig_transdc_resp-reg_receiver"/>
</dbReference>
<dbReference type="STRING" id="408657.SAMN04487995_1117"/>
<keyword evidence="10" id="KW-0418">Kinase</keyword>